<evidence type="ECO:0000313" key="3">
    <source>
        <dbReference type="Proteomes" id="UP000017836"/>
    </source>
</evidence>
<evidence type="ECO:0000256" key="1">
    <source>
        <dbReference type="SAM" id="MobiDB-lite"/>
    </source>
</evidence>
<name>W1NJ04_AMBTC</name>
<proteinExistence type="predicted"/>
<accession>W1NJ04</accession>
<sequence length="91" mass="9601">MEEDTEDPKKKVEAVIEQMEETEEQVGARGECTRADARGGGGSSPGADVPRARGLSDCTRTGTRADVPGQVYLAGVGQMTNVCPGRMYPGQ</sequence>
<feature type="region of interest" description="Disordered" evidence="1">
    <location>
        <begin position="20"/>
        <end position="64"/>
    </location>
</feature>
<dbReference type="Gramene" id="ERM95179">
    <property type="protein sequence ID" value="ERM95179"/>
    <property type="gene ID" value="AMTR_s00009p00264340"/>
</dbReference>
<keyword evidence="3" id="KW-1185">Reference proteome</keyword>
<gene>
    <name evidence="2" type="ORF">AMTR_s00009p00264340</name>
</gene>
<dbReference type="EMBL" id="KI397501">
    <property type="protein sequence ID" value="ERM95179.1"/>
    <property type="molecule type" value="Genomic_DNA"/>
</dbReference>
<dbReference type="AlphaFoldDB" id="W1NJ04"/>
<evidence type="ECO:0000313" key="2">
    <source>
        <dbReference type="EMBL" id="ERM95179.1"/>
    </source>
</evidence>
<protein>
    <submittedName>
        <fullName evidence="2">Uncharacterized protein</fullName>
    </submittedName>
</protein>
<organism evidence="2 3">
    <name type="scientific">Amborella trichopoda</name>
    <dbReference type="NCBI Taxonomy" id="13333"/>
    <lineage>
        <taxon>Eukaryota</taxon>
        <taxon>Viridiplantae</taxon>
        <taxon>Streptophyta</taxon>
        <taxon>Embryophyta</taxon>
        <taxon>Tracheophyta</taxon>
        <taxon>Spermatophyta</taxon>
        <taxon>Magnoliopsida</taxon>
        <taxon>Amborellales</taxon>
        <taxon>Amborellaceae</taxon>
        <taxon>Amborella</taxon>
    </lineage>
</organism>
<reference evidence="3" key="1">
    <citation type="journal article" date="2013" name="Science">
        <title>The Amborella genome and the evolution of flowering plants.</title>
        <authorList>
            <consortium name="Amborella Genome Project"/>
        </authorList>
    </citation>
    <scope>NUCLEOTIDE SEQUENCE [LARGE SCALE GENOMIC DNA]</scope>
</reference>
<dbReference type="Proteomes" id="UP000017836">
    <property type="component" value="Unassembled WGS sequence"/>
</dbReference>
<dbReference type="HOGENOM" id="CLU_2429990_0_0_1"/>